<feature type="domain" description="AMP-binding enzyme C-terminal" evidence="2">
    <location>
        <begin position="469"/>
        <end position="555"/>
    </location>
</feature>
<proteinExistence type="predicted"/>
<evidence type="ECO:0000313" key="4">
    <source>
        <dbReference type="Proteomes" id="UP000807353"/>
    </source>
</evidence>
<dbReference type="InterPro" id="IPR000873">
    <property type="entry name" value="AMP-dep_synth/lig_dom"/>
</dbReference>
<dbReference type="PANTHER" id="PTHR24096:SF422">
    <property type="entry name" value="BCDNA.GH02901"/>
    <property type="match status" value="1"/>
</dbReference>
<evidence type="ECO:0000259" key="1">
    <source>
        <dbReference type="Pfam" id="PF00501"/>
    </source>
</evidence>
<sequence>MAEFRSSIPLPYVPDDLTIPQFLLDDYKHPIGEMRKGNNDVWFIDDSTGKRFSYGEGIQLKARTNYLVLGLASFYNILDNDVVLIISPNHIDYIVATWALQRLGAVVATANPLFTTEELVQLLDMCKVTKIITDERFLTSVGPAADAAGIPTSSILLFDISEIRTGVPITTISDLVNEGQKSTDEVPGRTLEPGGARKKIALIFFSSGTTGKPKAVALSHYAVIASIIQMTALQRENGKPRGPGKWALLSEDVITGLLPFSHVYGLVANVYWACFLGLIVDVFPKFTLAAFLTSITKYRIAHLYLVPPHVVSICKDPSIEFQDYSHVKLIFTGAASLSVPLMHKAIDVFSNASIAQGYGMTEIMVAALQSPMQRINDGSCGQLLPGIVAKVVRADGTLARPNETGELVMSSPSNALGYIGNDEATKATFVDGWVHSGDEVRVTETGDIFVVERLKELINVQGIQVAPAELEDHLMAHPHVADACVIPVPDEHTGELPLAFVVPSVAAKKLMKNGMSEDDVKTEIQKHVSDHKVKDKWLAGGVRFIDSVPKSPSGKILRRVLRESLRNNGIASAA</sequence>
<dbReference type="InterPro" id="IPR020845">
    <property type="entry name" value="AMP-binding_CS"/>
</dbReference>
<accession>A0A9P5Y7C5</accession>
<dbReference type="Proteomes" id="UP000807353">
    <property type="component" value="Unassembled WGS sequence"/>
</dbReference>
<keyword evidence="3" id="KW-0436">Ligase</keyword>
<dbReference type="Gene3D" id="3.30.300.30">
    <property type="match status" value="1"/>
</dbReference>
<dbReference type="AlphaFoldDB" id="A0A9P5Y7C5"/>
<dbReference type="InterPro" id="IPR025110">
    <property type="entry name" value="AMP-bd_C"/>
</dbReference>
<keyword evidence="4" id="KW-1185">Reference proteome</keyword>
<dbReference type="InterPro" id="IPR042099">
    <property type="entry name" value="ANL_N_sf"/>
</dbReference>
<feature type="domain" description="AMP-dependent synthetase/ligase" evidence="1">
    <location>
        <begin position="41"/>
        <end position="418"/>
    </location>
</feature>
<gene>
    <name evidence="3" type="ORF">BDZ94DRAFT_1308645</name>
</gene>
<dbReference type="Gene3D" id="3.40.50.12780">
    <property type="entry name" value="N-terminal domain of ligase-like"/>
    <property type="match status" value="1"/>
</dbReference>
<dbReference type="PROSITE" id="PS00455">
    <property type="entry name" value="AMP_BINDING"/>
    <property type="match status" value="1"/>
</dbReference>
<dbReference type="SUPFAM" id="SSF56801">
    <property type="entry name" value="Acetyl-CoA synthetase-like"/>
    <property type="match status" value="1"/>
</dbReference>
<evidence type="ECO:0000313" key="3">
    <source>
        <dbReference type="EMBL" id="KAF9463529.1"/>
    </source>
</evidence>
<organism evidence="3 4">
    <name type="scientific">Collybia nuda</name>
    <dbReference type="NCBI Taxonomy" id="64659"/>
    <lineage>
        <taxon>Eukaryota</taxon>
        <taxon>Fungi</taxon>
        <taxon>Dikarya</taxon>
        <taxon>Basidiomycota</taxon>
        <taxon>Agaricomycotina</taxon>
        <taxon>Agaricomycetes</taxon>
        <taxon>Agaricomycetidae</taxon>
        <taxon>Agaricales</taxon>
        <taxon>Tricholomatineae</taxon>
        <taxon>Clitocybaceae</taxon>
        <taxon>Collybia</taxon>
    </lineage>
</organism>
<dbReference type="Pfam" id="PF00501">
    <property type="entry name" value="AMP-binding"/>
    <property type="match status" value="1"/>
</dbReference>
<evidence type="ECO:0000259" key="2">
    <source>
        <dbReference type="Pfam" id="PF13193"/>
    </source>
</evidence>
<dbReference type="GO" id="GO:0016405">
    <property type="term" value="F:CoA-ligase activity"/>
    <property type="evidence" value="ECO:0007669"/>
    <property type="project" value="TreeGrafter"/>
</dbReference>
<protein>
    <submittedName>
        <fullName evidence="3">Amp dependent CoA ligase</fullName>
    </submittedName>
</protein>
<dbReference type="PANTHER" id="PTHR24096">
    <property type="entry name" value="LONG-CHAIN-FATTY-ACID--COA LIGASE"/>
    <property type="match status" value="1"/>
</dbReference>
<dbReference type="Pfam" id="PF13193">
    <property type="entry name" value="AMP-binding_C"/>
    <property type="match status" value="1"/>
</dbReference>
<dbReference type="EMBL" id="MU150261">
    <property type="protein sequence ID" value="KAF9463529.1"/>
    <property type="molecule type" value="Genomic_DNA"/>
</dbReference>
<name>A0A9P5Y7C5_9AGAR</name>
<reference evidence="3" key="1">
    <citation type="submission" date="2020-11" db="EMBL/GenBank/DDBJ databases">
        <authorList>
            <consortium name="DOE Joint Genome Institute"/>
            <person name="Ahrendt S."/>
            <person name="Riley R."/>
            <person name="Andreopoulos W."/>
            <person name="Labutti K."/>
            <person name="Pangilinan J."/>
            <person name="Ruiz-Duenas F.J."/>
            <person name="Barrasa J.M."/>
            <person name="Sanchez-Garcia M."/>
            <person name="Camarero S."/>
            <person name="Miyauchi S."/>
            <person name="Serrano A."/>
            <person name="Linde D."/>
            <person name="Babiker R."/>
            <person name="Drula E."/>
            <person name="Ayuso-Fernandez I."/>
            <person name="Pacheco R."/>
            <person name="Padilla G."/>
            <person name="Ferreira P."/>
            <person name="Barriuso J."/>
            <person name="Kellner H."/>
            <person name="Castanera R."/>
            <person name="Alfaro M."/>
            <person name="Ramirez L."/>
            <person name="Pisabarro A.G."/>
            <person name="Kuo A."/>
            <person name="Tritt A."/>
            <person name="Lipzen A."/>
            <person name="He G."/>
            <person name="Yan M."/>
            <person name="Ng V."/>
            <person name="Cullen D."/>
            <person name="Martin F."/>
            <person name="Rosso M.-N."/>
            <person name="Henrissat B."/>
            <person name="Hibbett D."/>
            <person name="Martinez A.T."/>
            <person name="Grigoriev I.V."/>
        </authorList>
    </citation>
    <scope>NUCLEOTIDE SEQUENCE</scope>
    <source>
        <strain evidence="3">CBS 247.69</strain>
    </source>
</reference>
<dbReference type="InterPro" id="IPR045851">
    <property type="entry name" value="AMP-bd_C_sf"/>
</dbReference>
<comment type="caution">
    <text evidence="3">The sequence shown here is derived from an EMBL/GenBank/DDBJ whole genome shotgun (WGS) entry which is preliminary data.</text>
</comment>
<dbReference type="OrthoDB" id="6509636at2759"/>